<keyword evidence="1" id="KW-0732">Signal</keyword>
<organism evidence="2 3">
    <name type="scientific">Streptomyces fildesensis</name>
    <dbReference type="NCBI Taxonomy" id="375757"/>
    <lineage>
        <taxon>Bacteria</taxon>
        <taxon>Bacillati</taxon>
        <taxon>Actinomycetota</taxon>
        <taxon>Actinomycetes</taxon>
        <taxon>Kitasatosporales</taxon>
        <taxon>Streptomycetaceae</taxon>
        <taxon>Streptomyces</taxon>
    </lineage>
</organism>
<protein>
    <submittedName>
        <fullName evidence="2">Uncharacterized protein</fullName>
    </submittedName>
</protein>
<name>A0ABW8CDJ7_9ACTN</name>
<dbReference type="Proteomes" id="UP001614394">
    <property type="component" value="Unassembled WGS sequence"/>
</dbReference>
<accession>A0ABW8CDJ7</accession>
<evidence type="ECO:0000256" key="1">
    <source>
        <dbReference type="SAM" id="SignalP"/>
    </source>
</evidence>
<reference evidence="2 3" key="1">
    <citation type="submission" date="2024-10" db="EMBL/GenBank/DDBJ databases">
        <title>The Natural Products Discovery Center: Release of the First 8490 Sequenced Strains for Exploring Actinobacteria Biosynthetic Diversity.</title>
        <authorList>
            <person name="Kalkreuter E."/>
            <person name="Kautsar S.A."/>
            <person name="Yang D."/>
            <person name="Bader C.D."/>
            <person name="Teijaro C.N."/>
            <person name="Fluegel L."/>
            <person name="Davis C.M."/>
            <person name="Simpson J.R."/>
            <person name="Lauterbach L."/>
            <person name="Steele A.D."/>
            <person name="Gui C."/>
            <person name="Meng S."/>
            <person name="Li G."/>
            <person name="Viehrig K."/>
            <person name="Ye F."/>
            <person name="Su P."/>
            <person name="Kiefer A.F."/>
            <person name="Nichols A."/>
            <person name="Cepeda A.J."/>
            <person name="Yan W."/>
            <person name="Fan B."/>
            <person name="Jiang Y."/>
            <person name="Adhikari A."/>
            <person name="Zheng C.-J."/>
            <person name="Schuster L."/>
            <person name="Cowan T.M."/>
            <person name="Smanski M.J."/>
            <person name="Chevrette M.G."/>
            <person name="De Carvalho L.P.S."/>
            <person name="Shen B."/>
        </authorList>
    </citation>
    <scope>NUCLEOTIDE SEQUENCE [LARGE SCALE GENOMIC DNA]</scope>
    <source>
        <strain evidence="2 3">NPDC053399</strain>
    </source>
</reference>
<gene>
    <name evidence="2" type="ORF">ACIGXA_28845</name>
</gene>
<dbReference type="EMBL" id="JBITYG010000009">
    <property type="protein sequence ID" value="MFI9104528.1"/>
    <property type="molecule type" value="Genomic_DNA"/>
</dbReference>
<sequence>MARSRLVGLAVLGTVGAVTATLALSTSSFAVAPATATATYDCGTWGSGLGTLTATDTGGVKKIKLTSTAITMPVGSSANPNSITTTLKVNKTAGGVTSEVQFSAKLNPAMSGGNPITLGPLSLSSGTIATGNTTNSLVLTGTPSATNWSLKIVTSSPTVATVYCTATTTQSSAFTW</sequence>
<evidence type="ECO:0000313" key="2">
    <source>
        <dbReference type="EMBL" id="MFI9104528.1"/>
    </source>
</evidence>
<proteinExistence type="predicted"/>
<keyword evidence="3" id="KW-1185">Reference proteome</keyword>
<comment type="caution">
    <text evidence="2">The sequence shown here is derived from an EMBL/GenBank/DDBJ whole genome shotgun (WGS) entry which is preliminary data.</text>
</comment>
<dbReference type="RefSeq" id="WP_399654926.1">
    <property type="nucleotide sequence ID" value="NZ_JBITYG010000009.1"/>
</dbReference>
<evidence type="ECO:0000313" key="3">
    <source>
        <dbReference type="Proteomes" id="UP001614394"/>
    </source>
</evidence>
<feature type="signal peptide" evidence="1">
    <location>
        <begin position="1"/>
        <end position="20"/>
    </location>
</feature>
<feature type="chain" id="PRO_5047188846" evidence="1">
    <location>
        <begin position="21"/>
        <end position="176"/>
    </location>
</feature>